<keyword evidence="5" id="KW-1133">Transmembrane helix</keyword>
<comment type="similarity">
    <text evidence="1">Belongs to the peptidase C40 family.</text>
</comment>
<evidence type="ECO:0000256" key="2">
    <source>
        <dbReference type="ARBA" id="ARBA00022670"/>
    </source>
</evidence>
<evidence type="ECO:0000256" key="4">
    <source>
        <dbReference type="ARBA" id="ARBA00022807"/>
    </source>
</evidence>
<dbReference type="EMBL" id="FXAW01000010">
    <property type="protein sequence ID" value="SMG52320.1"/>
    <property type="molecule type" value="Genomic_DNA"/>
</dbReference>
<keyword evidence="4" id="KW-0788">Thiol protease</keyword>
<accession>A0A1X7LF68</accession>
<dbReference type="RefSeq" id="WP_085519036.1">
    <property type="nucleotide sequence ID" value="NZ_FXAW01000010.1"/>
</dbReference>
<keyword evidence="5" id="KW-0472">Membrane</keyword>
<keyword evidence="3" id="KW-0378">Hydrolase</keyword>
<proteinExistence type="inferred from homology"/>
<dbReference type="OrthoDB" id="9807055at2"/>
<sequence length="165" mass="19051">MLQHKFRKIYSIQLILFLLIVILLSGCAIGKKRKLRDRRLDTIIQTARSYTGTPYKWGGVNRSGMDCSGLLFVSFKAGDVNIPRVSRDQAKVGKKVKFRKLQEGDVVFFAMGKRRRRITHAGLITEVRGNKDVRFIHASSSVGVVEANIYTDYYKKKFRKARRYF</sequence>
<evidence type="ECO:0000313" key="8">
    <source>
        <dbReference type="Proteomes" id="UP000193804"/>
    </source>
</evidence>
<keyword evidence="8" id="KW-1185">Reference proteome</keyword>
<gene>
    <name evidence="7" type="ORF">SAMN05661096_03919</name>
</gene>
<name>A0A1X7LF68_9BACT</name>
<keyword evidence="2" id="KW-0645">Protease</keyword>
<evidence type="ECO:0000256" key="3">
    <source>
        <dbReference type="ARBA" id="ARBA00022801"/>
    </source>
</evidence>
<evidence type="ECO:0000256" key="1">
    <source>
        <dbReference type="ARBA" id="ARBA00007074"/>
    </source>
</evidence>
<dbReference type="GO" id="GO:0008234">
    <property type="term" value="F:cysteine-type peptidase activity"/>
    <property type="evidence" value="ECO:0007669"/>
    <property type="project" value="UniProtKB-KW"/>
</dbReference>
<dbReference type="PANTHER" id="PTHR47053">
    <property type="entry name" value="MUREIN DD-ENDOPEPTIDASE MEPH-RELATED"/>
    <property type="match status" value="1"/>
</dbReference>
<keyword evidence="5" id="KW-0812">Transmembrane</keyword>
<evidence type="ECO:0000313" key="7">
    <source>
        <dbReference type="EMBL" id="SMG52320.1"/>
    </source>
</evidence>
<dbReference type="InterPro" id="IPR000064">
    <property type="entry name" value="NLP_P60_dom"/>
</dbReference>
<dbReference type="InterPro" id="IPR038765">
    <property type="entry name" value="Papain-like_cys_pep_sf"/>
</dbReference>
<dbReference type="GO" id="GO:0006508">
    <property type="term" value="P:proteolysis"/>
    <property type="evidence" value="ECO:0007669"/>
    <property type="project" value="UniProtKB-KW"/>
</dbReference>
<evidence type="ECO:0000256" key="5">
    <source>
        <dbReference type="SAM" id="Phobius"/>
    </source>
</evidence>
<protein>
    <submittedName>
        <fullName evidence="7">NlpC/P60 family protein</fullName>
    </submittedName>
</protein>
<dbReference type="PANTHER" id="PTHR47053:SF1">
    <property type="entry name" value="MUREIN DD-ENDOPEPTIDASE MEPH-RELATED"/>
    <property type="match status" value="1"/>
</dbReference>
<feature type="transmembrane region" description="Helical" evidence="5">
    <location>
        <begin position="12"/>
        <end position="30"/>
    </location>
</feature>
<dbReference type="Pfam" id="PF00877">
    <property type="entry name" value="NLPC_P60"/>
    <property type="match status" value="1"/>
</dbReference>
<dbReference type="Proteomes" id="UP000193804">
    <property type="component" value="Unassembled WGS sequence"/>
</dbReference>
<organism evidence="7 8">
    <name type="scientific">Marivirga sericea</name>
    <dbReference type="NCBI Taxonomy" id="1028"/>
    <lineage>
        <taxon>Bacteria</taxon>
        <taxon>Pseudomonadati</taxon>
        <taxon>Bacteroidota</taxon>
        <taxon>Cytophagia</taxon>
        <taxon>Cytophagales</taxon>
        <taxon>Marivirgaceae</taxon>
        <taxon>Marivirga</taxon>
    </lineage>
</organism>
<dbReference type="InterPro" id="IPR051202">
    <property type="entry name" value="Peptidase_C40"/>
</dbReference>
<feature type="domain" description="NlpC/P60" evidence="6">
    <location>
        <begin position="37"/>
        <end position="165"/>
    </location>
</feature>
<evidence type="ECO:0000259" key="6">
    <source>
        <dbReference type="PROSITE" id="PS51935"/>
    </source>
</evidence>
<dbReference type="PROSITE" id="PS51257">
    <property type="entry name" value="PROKAR_LIPOPROTEIN"/>
    <property type="match status" value="1"/>
</dbReference>
<dbReference type="Gene3D" id="3.90.1720.10">
    <property type="entry name" value="endopeptidase domain like (from Nostoc punctiforme)"/>
    <property type="match status" value="1"/>
</dbReference>
<dbReference type="STRING" id="1028.SAMN05661096_03919"/>
<reference evidence="8" key="1">
    <citation type="submission" date="2017-04" db="EMBL/GenBank/DDBJ databases">
        <authorList>
            <person name="Varghese N."/>
            <person name="Submissions S."/>
        </authorList>
    </citation>
    <scope>NUCLEOTIDE SEQUENCE [LARGE SCALE GENOMIC DNA]</scope>
    <source>
        <strain evidence="8">DSM 4125</strain>
    </source>
</reference>
<dbReference type="PROSITE" id="PS51935">
    <property type="entry name" value="NLPC_P60"/>
    <property type="match status" value="1"/>
</dbReference>
<dbReference type="AlphaFoldDB" id="A0A1X7LF68"/>
<dbReference type="SUPFAM" id="SSF54001">
    <property type="entry name" value="Cysteine proteinases"/>
    <property type="match status" value="1"/>
</dbReference>